<keyword evidence="2" id="KW-1185">Reference proteome</keyword>
<organism evidence="1 2">
    <name type="scientific">Denitratisoma oestradiolicum</name>
    <dbReference type="NCBI Taxonomy" id="311182"/>
    <lineage>
        <taxon>Bacteria</taxon>
        <taxon>Pseudomonadati</taxon>
        <taxon>Pseudomonadota</taxon>
        <taxon>Betaproteobacteria</taxon>
        <taxon>Nitrosomonadales</taxon>
        <taxon>Sterolibacteriaceae</taxon>
        <taxon>Denitratisoma</taxon>
    </lineage>
</organism>
<protein>
    <submittedName>
        <fullName evidence="1">Uncharacterized protein</fullName>
    </submittedName>
</protein>
<evidence type="ECO:0000313" key="2">
    <source>
        <dbReference type="Proteomes" id="UP000515733"/>
    </source>
</evidence>
<name>A0A6S6XZW3_9PROT</name>
<accession>A0A6S6XZW3</accession>
<dbReference type="KEGG" id="doe:DENOEST_2852"/>
<dbReference type="AlphaFoldDB" id="A0A6S6XZW3"/>
<proteinExistence type="predicted"/>
<evidence type="ECO:0000313" key="1">
    <source>
        <dbReference type="EMBL" id="CAB1370011.1"/>
    </source>
</evidence>
<reference evidence="1 2" key="1">
    <citation type="submission" date="2020-03" db="EMBL/GenBank/DDBJ databases">
        <authorList>
            <consortium name="Genoscope - CEA"/>
            <person name="William W."/>
        </authorList>
    </citation>
    <scope>NUCLEOTIDE SEQUENCE [LARGE SCALE GENOMIC DNA]</scope>
    <source>
        <strain evidence="2">DSM 16959</strain>
    </source>
</reference>
<gene>
    <name evidence="1" type="ORF">DENOEST_2852</name>
</gene>
<sequence length="81" mass="9109">MIGVLLVIHWHNPAKKLRTHMARRVEGSEFADAAWALGPGFDLIGGEDDTWSSEGDMALSGQEHGRRGNRLHPPYVSWYPR</sequence>
<dbReference type="Proteomes" id="UP000515733">
    <property type="component" value="Chromosome"/>
</dbReference>
<dbReference type="EMBL" id="LR778301">
    <property type="protein sequence ID" value="CAB1370011.1"/>
    <property type="molecule type" value="Genomic_DNA"/>
</dbReference>